<dbReference type="GO" id="GO:0042597">
    <property type="term" value="C:periplasmic space"/>
    <property type="evidence" value="ECO:0007669"/>
    <property type="project" value="UniProtKB-SubCell"/>
</dbReference>
<dbReference type="EMBL" id="CP017781">
    <property type="protein sequence ID" value="AOZ69932.1"/>
    <property type="molecule type" value="Genomic_DNA"/>
</dbReference>
<keyword evidence="13" id="KW-1185">Reference proteome</keyword>
<feature type="domain" description="Cytochrome c" evidence="11">
    <location>
        <begin position="23"/>
        <end position="114"/>
    </location>
</feature>
<comment type="PTM">
    <text evidence="8">Binds 2 heme c groups covalently per subunit.</text>
</comment>
<name>A0A1D9MDJ9_9RHOB</name>
<dbReference type="RefSeq" id="WP_071166497.1">
    <property type="nucleotide sequence ID" value="NZ_CP017781.1"/>
</dbReference>
<sequence length="216" mass="23251">MRLIFRTLLTAAALAAALPALADGTDDGKKVYMTKSCMACHGMKGAKPVMTYPALAGQNEKYLLNQLKDIKAGKRVGTIDETTGHPFVQGMTDIMHLVDENDLKNVAKYLAEQKPGAPKALDPAPAPEEIAAGEAAYNSLGCKSCHGKDGMKPSTKTYPFLAGQNRAYLIRAMTEIRDKTRVNGQSKLMFGTIKKASDAEIAAMASWLSQIDRSAE</sequence>
<feature type="binding site" description="covalent" evidence="8">
    <location>
        <position position="37"/>
    </location>
    <ligand>
        <name>heme c</name>
        <dbReference type="ChEBI" id="CHEBI:61717"/>
        <label>1</label>
    </ligand>
</feature>
<reference evidence="12 13" key="1">
    <citation type="submission" date="2016-10" db="EMBL/GenBank/DDBJ databases">
        <title>Rhodobacter sp. LPB0142, isolated from sea water.</title>
        <authorList>
            <person name="Kim E."/>
            <person name="Yi H."/>
        </authorList>
    </citation>
    <scope>NUCLEOTIDE SEQUENCE [LARGE SCALE GENOMIC DNA]</scope>
    <source>
        <strain evidence="12 13">LPB0142</strain>
    </source>
</reference>
<dbReference type="InterPro" id="IPR050597">
    <property type="entry name" value="Cytochrome_c_Oxidase_Subunit"/>
</dbReference>
<protein>
    <recommendedName>
        <fullName evidence="11">Cytochrome c domain-containing protein</fullName>
    </recommendedName>
</protein>
<keyword evidence="4 9" id="KW-0479">Metal-binding</keyword>
<evidence type="ECO:0000256" key="4">
    <source>
        <dbReference type="ARBA" id="ARBA00022723"/>
    </source>
</evidence>
<gene>
    <name evidence="12" type="ORF">LPB142_11855</name>
</gene>
<keyword evidence="10" id="KW-0732">Signal</keyword>
<feature type="binding site" description="covalent" evidence="8">
    <location>
        <position position="40"/>
    </location>
    <ligand>
        <name>heme c</name>
        <dbReference type="ChEBI" id="CHEBI:61717"/>
        <label>1</label>
    </ligand>
</feature>
<dbReference type="InterPro" id="IPR036909">
    <property type="entry name" value="Cyt_c-like_dom_sf"/>
</dbReference>
<keyword evidence="7 9" id="KW-0408">Iron</keyword>
<feature type="binding site" description="axial binding residue" evidence="9">
    <location>
        <position position="91"/>
    </location>
    <ligand>
        <name>heme c</name>
        <dbReference type="ChEBI" id="CHEBI:61717"/>
        <label>1</label>
    </ligand>
    <ligandPart>
        <name>Fe</name>
        <dbReference type="ChEBI" id="CHEBI:18248"/>
    </ligandPart>
</feature>
<dbReference type="Pfam" id="PF00034">
    <property type="entry name" value="Cytochrom_C"/>
    <property type="match status" value="2"/>
</dbReference>
<feature type="domain" description="Cytochrome c" evidence="11">
    <location>
        <begin position="128"/>
        <end position="212"/>
    </location>
</feature>
<evidence type="ECO:0000256" key="10">
    <source>
        <dbReference type="SAM" id="SignalP"/>
    </source>
</evidence>
<evidence type="ECO:0000256" key="7">
    <source>
        <dbReference type="ARBA" id="ARBA00023004"/>
    </source>
</evidence>
<feature type="binding site" description="axial binding residue" evidence="9">
    <location>
        <position position="41"/>
    </location>
    <ligand>
        <name>heme c</name>
        <dbReference type="ChEBI" id="CHEBI:61717"/>
        <label>1</label>
    </ligand>
    <ligandPart>
        <name>Fe</name>
        <dbReference type="ChEBI" id="CHEBI:18248"/>
    </ligandPart>
</feature>
<keyword evidence="5" id="KW-0574">Periplasm</keyword>
<evidence type="ECO:0000256" key="9">
    <source>
        <dbReference type="PIRSR" id="PIRSR000005-2"/>
    </source>
</evidence>
<evidence type="ECO:0000256" key="8">
    <source>
        <dbReference type="PIRSR" id="PIRSR000005-1"/>
    </source>
</evidence>
<keyword evidence="3 8" id="KW-0349">Heme</keyword>
<organism evidence="12 13">
    <name type="scientific">Rhodobacter xanthinilyticus</name>
    <dbReference type="NCBI Taxonomy" id="1850250"/>
    <lineage>
        <taxon>Bacteria</taxon>
        <taxon>Pseudomonadati</taxon>
        <taxon>Pseudomonadota</taxon>
        <taxon>Alphaproteobacteria</taxon>
        <taxon>Rhodobacterales</taxon>
        <taxon>Rhodobacter group</taxon>
        <taxon>Rhodobacter</taxon>
    </lineage>
</organism>
<keyword evidence="6" id="KW-0249">Electron transport</keyword>
<evidence type="ECO:0000256" key="6">
    <source>
        <dbReference type="ARBA" id="ARBA00022982"/>
    </source>
</evidence>
<dbReference type="SUPFAM" id="SSF46626">
    <property type="entry name" value="Cytochrome c"/>
    <property type="match status" value="2"/>
</dbReference>
<dbReference type="STRING" id="1850250.LPB142_11855"/>
<evidence type="ECO:0000313" key="12">
    <source>
        <dbReference type="EMBL" id="AOZ69932.1"/>
    </source>
</evidence>
<feature type="binding site" description="axial binding residue" evidence="9">
    <location>
        <position position="146"/>
    </location>
    <ligand>
        <name>heme c</name>
        <dbReference type="ChEBI" id="CHEBI:61717"/>
        <label>2</label>
    </ligand>
    <ligandPart>
        <name>Fe</name>
        <dbReference type="ChEBI" id="CHEBI:18248"/>
    </ligandPart>
</feature>
<feature type="chain" id="PRO_5009443545" description="Cytochrome c domain-containing protein" evidence="10">
    <location>
        <begin position="23"/>
        <end position="216"/>
    </location>
</feature>
<proteinExistence type="predicted"/>
<feature type="binding site" description="covalent" evidence="8">
    <location>
        <position position="145"/>
    </location>
    <ligand>
        <name>heme c</name>
        <dbReference type="ChEBI" id="CHEBI:61717"/>
        <label>2</label>
    </ligand>
</feature>
<dbReference type="PROSITE" id="PS51007">
    <property type="entry name" value="CYTC"/>
    <property type="match status" value="2"/>
</dbReference>
<feature type="signal peptide" evidence="10">
    <location>
        <begin position="1"/>
        <end position="22"/>
    </location>
</feature>
<dbReference type="PIRSF" id="PIRSF000005">
    <property type="entry name" value="Cytochrome_c4"/>
    <property type="match status" value="1"/>
</dbReference>
<dbReference type="PANTHER" id="PTHR33751">
    <property type="entry name" value="CBB3-TYPE CYTOCHROME C OXIDASE SUBUNIT FIXP"/>
    <property type="match status" value="1"/>
</dbReference>
<dbReference type="InterPro" id="IPR024167">
    <property type="entry name" value="Cytochrome_c4-like"/>
</dbReference>
<evidence type="ECO:0000259" key="11">
    <source>
        <dbReference type="PROSITE" id="PS51007"/>
    </source>
</evidence>
<dbReference type="GO" id="GO:0005506">
    <property type="term" value="F:iron ion binding"/>
    <property type="evidence" value="ECO:0007669"/>
    <property type="project" value="InterPro"/>
</dbReference>
<dbReference type="PANTHER" id="PTHR33751:SF9">
    <property type="entry name" value="CYTOCHROME C4"/>
    <property type="match status" value="1"/>
</dbReference>
<dbReference type="KEGG" id="rhp:LPB142_11855"/>
<dbReference type="Gene3D" id="1.10.760.10">
    <property type="entry name" value="Cytochrome c-like domain"/>
    <property type="match status" value="2"/>
</dbReference>
<evidence type="ECO:0000256" key="3">
    <source>
        <dbReference type="ARBA" id="ARBA00022617"/>
    </source>
</evidence>
<evidence type="ECO:0000256" key="5">
    <source>
        <dbReference type="ARBA" id="ARBA00022764"/>
    </source>
</evidence>
<dbReference type="AlphaFoldDB" id="A0A1D9MDJ9"/>
<evidence type="ECO:0000313" key="13">
    <source>
        <dbReference type="Proteomes" id="UP000176562"/>
    </source>
</evidence>
<feature type="binding site" description="axial binding residue" evidence="9">
    <location>
        <position position="189"/>
    </location>
    <ligand>
        <name>heme c</name>
        <dbReference type="ChEBI" id="CHEBI:61717"/>
        <label>2</label>
    </ligand>
    <ligandPart>
        <name>Fe</name>
        <dbReference type="ChEBI" id="CHEBI:18248"/>
    </ligandPart>
</feature>
<evidence type="ECO:0000256" key="2">
    <source>
        <dbReference type="ARBA" id="ARBA00022448"/>
    </source>
</evidence>
<dbReference type="GO" id="GO:0009055">
    <property type="term" value="F:electron transfer activity"/>
    <property type="evidence" value="ECO:0007669"/>
    <property type="project" value="InterPro"/>
</dbReference>
<accession>A0A1D9MDJ9</accession>
<dbReference type="Proteomes" id="UP000176562">
    <property type="component" value="Chromosome"/>
</dbReference>
<feature type="binding site" description="covalent" evidence="8">
    <location>
        <position position="142"/>
    </location>
    <ligand>
        <name>heme c</name>
        <dbReference type="ChEBI" id="CHEBI:61717"/>
        <label>2</label>
    </ligand>
</feature>
<evidence type="ECO:0000256" key="1">
    <source>
        <dbReference type="ARBA" id="ARBA00004418"/>
    </source>
</evidence>
<comment type="subcellular location">
    <subcellularLocation>
        <location evidence="1">Periplasm</location>
    </subcellularLocation>
</comment>
<dbReference type="GO" id="GO:0020037">
    <property type="term" value="F:heme binding"/>
    <property type="evidence" value="ECO:0007669"/>
    <property type="project" value="InterPro"/>
</dbReference>
<keyword evidence="2" id="KW-0813">Transport</keyword>
<dbReference type="InterPro" id="IPR009056">
    <property type="entry name" value="Cyt_c-like_dom"/>
</dbReference>